<feature type="domain" description="PAS" evidence="8">
    <location>
        <begin position="981"/>
        <end position="1026"/>
    </location>
</feature>
<feature type="region of interest" description="Disordered" evidence="7">
    <location>
        <begin position="694"/>
        <end position="716"/>
    </location>
</feature>
<dbReference type="InterPro" id="IPR029787">
    <property type="entry name" value="Nucleotide_cyclase"/>
</dbReference>
<sequence>MERIDTAPTGCAGMVGVGASAGGLESLRQLLEGLPEHSGLCFVLLQHMAPAHRSVLAEILRPHSRMTVAELAEGALPQPDTVLVTPNNAHVRFDGERLRLSEPEPHSLPRPSINLFLESLAMHLGPRAAGIVLSGTGSDGAQGLQCIRDAGGLVLVESADSARYNGMPEAAERRVGRDRRMSLQAMGRALAVWAAAPTSPPIGEADILAAADRIDDDLIDPAQGAPDPAILENLFQRVRQRNGINLADYKEPTLRRRLARRMHALGVDTLVAYLDRIRAEPDELDELARETLISVTSFWRNPLAFDHLVEQVARCLTRKPVGEPVRVWVAGCATGEEAYSVAMVWREAIGDRIETHPLQIFATDLDLEAMQHARRGVYDVGAIGSLPERLSSLHFQPAGARVEIDKSLRESIVFSRHDLTRDPPFPRLDMISCRNVMIYLKPEAQARVMRMFHFALRPGGLLMLGQNESALQHEDLFRSLDKDVRLYERRAGRSLVSRLGSEVPDPTPVPVPVAASAPARAVASAPSLAEPELTLLRQGARLYLPPCVLLDERLRVVQVHGDVSPFLQLRAGAQTFDVLSMARPEIETELRLLCALLGDGSRDTQQSEVALGPARRRQRWQMVLHVLPETGVGPVRQVLLAFLPLRARSRRGLTPAESGAAGAAELADARERMKSLIEQLEAFNEEMQALNEEAQATNEELQASNEELESSNEELQATNQELATVNAELGHQWRRHQQLAEELQSIHNSISMPMLVIDEQYGISRYNTAAERLFRLSAGAVGLPLATMHRPGGIPDLVPLVAQARASASPLVLDLLPGEDGREYVLHFNHNVLGGERRGVVLTVVDNTDLARAQRQTRLVERRLLSVLSHGQALMAIKDTSGRYQFANPQYAAFLGTSVEALIGRTDTQVLPADTAALLRQADLELLRDGSAVESEQSFVVGGRRQWWWSTRFGLHDAAGTLESIGVQAVDLTATRLADESLRIAAKVFEVSSEGIMILSPDGCIERVNRSLCLLAGLAEADLIGQRPDFLDGGRNGPAFLAGVLARVLEQGGWQGEVWCERPEEAMFPGWLSASLLAGEAGQPSHVVAVLTDITALTETRENMRHLATHDTLTGLPNRSLLMDRIKHAIDNARRHRTEVALCFIDLDHFKTINDSLGHDAGDEMLKLAARRIGECVRACDTLARIGGDEFVLLLENTSRHECLLTVERITRMLAENVPFRGTTLSTGGSIGVALYPVDASDPATLLSHADAAMYRAKTGGRGRCEFYASEVGSSARQRLHIESGLRQALTRHELRLFYQPQTDLVSGAVHGVEALLRWTPAGAPISPAVFLPIAEESSLIERIGDWVLDEACRQLATWRAQGHVELCMSVNLSARQLRDSGLPDRLQQLLITHGVPGERLVLEITESALLRRDEALDRIMRRMEALGVQLSLDDFGTGYSSLAHLRHLPISELKIDRSFVQGMADQRDDREIVEAVIGLGRALGLRIVAEGVENAEQMACLMQRGGADLVVQGFLRGRPMAPDECTRWLTDAALQDCRA</sequence>
<keyword evidence="3 13" id="KW-0489">Methyltransferase</keyword>
<feature type="domain" description="CheR-type methyltransferase" evidence="10">
    <location>
        <begin position="238"/>
        <end position="490"/>
    </location>
</feature>
<dbReference type="InterPro" id="IPR000673">
    <property type="entry name" value="Sig_transdc_resp-reg_Me-estase"/>
</dbReference>
<dbReference type="NCBIfam" id="TIGR00229">
    <property type="entry name" value="sensory_box"/>
    <property type="match status" value="1"/>
</dbReference>
<dbReference type="SMART" id="SM00138">
    <property type="entry name" value="MeTrc"/>
    <property type="match status" value="1"/>
</dbReference>
<evidence type="ECO:0000256" key="3">
    <source>
        <dbReference type="ARBA" id="ARBA00022603"/>
    </source>
</evidence>
<dbReference type="InterPro" id="IPR001633">
    <property type="entry name" value="EAL_dom"/>
</dbReference>
<dbReference type="SUPFAM" id="SSF55785">
    <property type="entry name" value="PYP-like sensor domain (PAS domain)"/>
    <property type="match status" value="3"/>
</dbReference>
<evidence type="ECO:0000256" key="7">
    <source>
        <dbReference type="SAM" id="MobiDB-lite"/>
    </source>
</evidence>
<evidence type="ECO:0000313" key="14">
    <source>
        <dbReference type="Proteomes" id="UP001516061"/>
    </source>
</evidence>
<dbReference type="Pfam" id="PF13426">
    <property type="entry name" value="PAS_9"/>
    <property type="match status" value="1"/>
</dbReference>
<dbReference type="Pfam" id="PF00990">
    <property type="entry name" value="GGDEF"/>
    <property type="match status" value="1"/>
</dbReference>
<dbReference type="PROSITE" id="PS50887">
    <property type="entry name" value="GGDEF"/>
    <property type="match status" value="1"/>
</dbReference>
<dbReference type="InterPro" id="IPR000780">
    <property type="entry name" value="CheR_MeTrfase"/>
</dbReference>
<evidence type="ECO:0000256" key="1">
    <source>
        <dbReference type="ARBA" id="ARBA00001541"/>
    </source>
</evidence>
<dbReference type="Gene3D" id="3.30.70.270">
    <property type="match status" value="1"/>
</dbReference>
<dbReference type="Pfam" id="PF13596">
    <property type="entry name" value="PAS_10"/>
    <property type="match status" value="1"/>
</dbReference>
<feature type="active site" evidence="6">
    <location>
        <position position="139"/>
    </location>
</feature>
<dbReference type="RefSeq" id="WP_173803381.1">
    <property type="nucleotide sequence ID" value="NZ_JABSNM010000001.1"/>
</dbReference>
<evidence type="ECO:0000256" key="2">
    <source>
        <dbReference type="ARBA" id="ARBA00012534"/>
    </source>
</evidence>
<dbReference type="Gene3D" id="3.40.50.180">
    <property type="entry name" value="Methylesterase CheB, C-terminal domain"/>
    <property type="match status" value="1"/>
</dbReference>
<dbReference type="Pfam" id="PF01739">
    <property type="entry name" value="CheR"/>
    <property type="match status" value="1"/>
</dbReference>
<dbReference type="Gene3D" id="3.30.450.20">
    <property type="entry name" value="PAS domain"/>
    <property type="match status" value="3"/>
</dbReference>
<proteinExistence type="predicted"/>
<gene>
    <name evidence="13" type="ORF">HNQ01_000124</name>
</gene>
<reference evidence="13 14" key="1">
    <citation type="submission" date="2020-05" db="EMBL/GenBank/DDBJ databases">
        <title>Genomic Encyclopedia of Type Strains, Phase IV (KMG-V): Genome sequencing to study the core and pangenomes of soil and plant-associated prokaryotes.</title>
        <authorList>
            <person name="Whitman W."/>
        </authorList>
    </citation>
    <scope>NUCLEOTIDE SEQUENCE [LARGE SCALE GENOMIC DNA]</scope>
    <source>
        <strain evidence="13 14">C29</strain>
    </source>
</reference>
<dbReference type="Gene3D" id="1.10.155.10">
    <property type="entry name" value="Chemotaxis receptor methyltransferase CheR, N-terminal domain"/>
    <property type="match status" value="1"/>
</dbReference>
<dbReference type="Pfam" id="PF03705">
    <property type="entry name" value="CheR_N"/>
    <property type="match status" value="1"/>
</dbReference>
<dbReference type="InterPro" id="IPR000014">
    <property type="entry name" value="PAS"/>
</dbReference>
<dbReference type="PANTHER" id="PTHR44757:SF2">
    <property type="entry name" value="BIOFILM ARCHITECTURE MAINTENANCE PROTEIN MBAA"/>
    <property type="match status" value="1"/>
</dbReference>
<dbReference type="CDD" id="cd16434">
    <property type="entry name" value="CheB-CheR_fusion"/>
    <property type="match status" value="1"/>
</dbReference>
<dbReference type="SMART" id="SM00052">
    <property type="entry name" value="EAL"/>
    <property type="match status" value="1"/>
</dbReference>
<dbReference type="EC" id="2.1.1.80" evidence="2"/>
<evidence type="ECO:0000259" key="10">
    <source>
        <dbReference type="PROSITE" id="PS50123"/>
    </source>
</evidence>
<dbReference type="SMART" id="SM00267">
    <property type="entry name" value="GGDEF"/>
    <property type="match status" value="1"/>
</dbReference>
<keyword evidence="6" id="KW-0145">Chemotaxis</keyword>
<dbReference type="GO" id="GO:0032259">
    <property type="term" value="P:methylation"/>
    <property type="evidence" value="ECO:0007669"/>
    <property type="project" value="UniProtKB-KW"/>
</dbReference>
<dbReference type="SUPFAM" id="SSF52738">
    <property type="entry name" value="Methylesterase CheB, C-terminal domain"/>
    <property type="match status" value="1"/>
</dbReference>
<dbReference type="SUPFAM" id="SSF55073">
    <property type="entry name" value="Nucleotide cyclase"/>
    <property type="match status" value="1"/>
</dbReference>
<dbReference type="EMBL" id="JABSNM010000001">
    <property type="protein sequence ID" value="NRT54417.1"/>
    <property type="molecule type" value="Genomic_DNA"/>
</dbReference>
<evidence type="ECO:0000259" key="8">
    <source>
        <dbReference type="PROSITE" id="PS50112"/>
    </source>
</evidence>
<dbReference type="PROSITE" id="PS50883">
    <property type="entry name" value="EAL"/>
    <property type="match status" value="1"/>
</dbReference>
<dbReference type="InterPro" id="IPR043128">
    <property type="entry name" value="Rev_trsase/Diguanyl_cyclase"/>
</dbReference>
<organism evidence="13 14">
    <name type="scientific">Sphaerotilus uruguayifluvii</name>
    <dbReference type="NCBI Taxonomy" id="2735897"/>
    <lineage>
        <taxon>Bacteria</taxon>
        <taxon>Pseudomonadati</taxon>
        <taxon>Pseudomonadota</taxon>
        <taxon>Betaproteobacteria</taxon>
        <taxon>Burkholderiales</taxon>
        <taxon>Sphaerotilaceae</taxon>
        <taxon>Sphaerotilus</taxon>
    </lineage>
</organism>
<dbReference type="InterPro" id="IPR036804">
    <property type="entry name" value="CheR_N_sf"/>
</dbReference>
<dbReference type="InterPro" id="IPR035909">
    <property type="entry name" value="CheB_C"/>
</dbReference>
<evidence type="ECO:0000256" key="6">
    <source>
        <dbReference type="PROSITE-ProRule" id="PRU00050"/>
    </source>
</evidence>
<dbReference type="PRINTS" id="PR00996">
    <property type="entry name" value="CHERMTFRASE"/>
</dbReference>
<feature type="domain" description="GGDEF" evidence="12">
    <location>
        <begin position="1138"/>
        <end position="1270"/>
    </location>
</feature>
<dbReference type="PROSITE" id="PS50112">
    <property type="entry name" value="PAS"/>
    <property type="match status" value="2"/>
</dbReference>
<keyword evidence="5" id="KW-0949">S-adenosyl-L-methionine</keyword>
<dbReference type="InterPro" id="IPR000160">
    <property type="entry name" value="GGDEF_dom"/>
</dbReference>
<dbReference type="PANTHER" id="PTHR44757">
    <property type="entry name" value="DIGUANYLATE CYCLASE DGCP"/>
    <property type="match status" value="1"/>
</dbReference>
<dbReference type="NCBIfam" id="TIGR00254">
    <property type="entry name" value="GGDEF"/>
    <property type="match status" value="1"/>
</dbReference>
<dbReference type="Pfam" id="PF08448">
    <property type="entry name" value="PAS_4"/>
    <property type="match status" value="1"/>
</dbReference>
<dbReference type="SUPFAM" id="SSF53335">
    <property type="entry name" value="S-adenosyl-L-methionine-dependent methyltransferases"/>
    <property type="match status" value="1"/>
</dbReference>
<feature type="active site" evidence="6">
    <location>
        <position position="47"/>
    </location>
</feature>
<dbReference type="SMART" id="SM00091">
    <property type="entry name" value="PAS"/>
    <property type="match status" value="3"/>
</dbReference>
<dbReference type="SUPFAM" id="SSF141868">
    <property type="entry name" value="EAL domain-like"/>
    <property type="match status" value="1"/>
</dbReference>
<dbReference type="Gene3D" id="3.20.20.450">
    <property type="entry name" value="EAL domain"/>
    <property type="match status" value="1"/>
</dbReference>
<dbReference type="Gene3D" id="3.40.50.150">
    <property type="entry name" value="Vaccinia Virus protein VP39"/>
    <property type="match status" value="1"/>
</dbReference>
<feature type="domain" description="EAL" evidence="11">
    <location>
        <begin position="1279"/>
        <end position="1534"/>
    </location>
</feature>
<dbReference type="InterPro" id="IPR029063">
    <property type="entry name" value="SAM-dependent_MTases_sf"/>
</dbReference>
<evidence type="ECO:0000259" key="11">
    <source>
        <dbReference type="PROSITE" id="PS50883"/>
    </source>
</evidence>
<dbReference type="InterPro" id="IPR013656">
    <property type="entry name" value="PAS_4"/>
</dbReference>
<dbReference type="PROSITE" id="PS50123">
    <property type="entry name" value="CHER"/>
    <property type="match status" value="1"/>
</dbReference>
<dbReference type="Pfam" id="PF00563">
    <property type="entry name" value="EAL"/>
    <property type="match status" value="1"/>
</dbReference>
<evidence type="ECO:0000313" key="13">
    <source>
        <dbReference type="EMBL" id="NRT54417.1"/>
    </source>
</evidence>
<keyword evidence="4 13" id="KW-0808">Transferase</keyword>
<keyword evidence="14" id="KW-1185">Reference proteome</keyword>
<evidence type="ECO:0000259" key="12">
    <source>
        <dbReference type="PROSITE" id="PS50887"/>
    </source>
</evidence>
<dbReference type="InterPro" id="IPR052155">
    <property type="entry name" value="Biofilm_reg_signaling"/>
</dbReference>
<dbReference type="CDD" id="cd01949">
    <property type="entry name" value="GGDEF"/>
    <property type="match status" value="1"/>
</dbReference>
<protein>
    <recommendedName>
        <fullName evidence="2">protein-glutamate O-methyltransferase</fullName>
        <ecNumber evidence="2">2.1.1.80</ecNumber>
    </recommendedName>
</protein>
<feature type="domain" description="PAS" evidence="8">
    <location>
        <begin position="860"/>
        <end position="930"/>
    </location>
</feature>
<comment type="catalytic activity">
    <reaction evidence="1">
        <text>L-glutamyl-[protein] + S-adenosyl-L-methionine = [protein]-L-glutamate 5-O-methyl ester + S-adenosyl-L-homocysteine</text>
        <dbReference type="Rhea" id="RHEA:24452"/>
        <dbReference type="Rhea" id="RHEA-COMP:10208"/>
        <dbReference type="Rhea" id="RHEA-COMP:10311"/>
        <dbReference type="ChEBI" id="CHEBI:29973"/>
        <dbReference type="ChEBI" id="CHEBI:57856"/>
        <dbReference type="ChEBI" id="CHEBI:59789"/>
        <dbReference type="ChEBI" id="CHEBI:82795"/>
        <dbReference type="EC" id="2.1.1.80"/>
    </reaction>
</comment>
<dbReference type="CDD" id="cd01948">
    <property type="entry name" value="EAL"/>
    <property type="match status" value="1"/>
</dbReference>
<dbReference type="CDD" id="cd00130">
    <property type="entry name" value="PAS"/>
    <property type="match status" value="2"/>
</dbReference>
<evidence type="ECO:0000256" key="5">
    <source>
        <dbReference type="ARBA" id="ARBA00022691"/>
    </source>
</evidence>
<feature type="domain" description="CheB-type methylesterase" evidence="9">
    <location>
        <begin position="8"/>
        <end position="197"/>
    </location>
</feature>
<comment type="caution">
    <text evidence="13">The sequence shown here is derived from an EMBL/GenBank/DDBJ whole genome shotgun (WGS) entry which is preliminary data.</text>
</comment>
<dbReference type="InterPro" id="IPR035919">
    <property type="entry name" value="EAL_sf"/>
</dbReference>
<evidence type="ECO:0000256" key="4">
    <source>
        <dbReference type="ARBA" id="ARBA00022679"/>
    </source>
</evidence>
<dbReference type="InterPro" id="IPR035965">
    <property type="entry name" value="PAS-like_dom_sf"/>
</dbReference>
<dbReference type="InterPro" id="IPR022642">
    <property type="entry name" value="CheR_C"/>
</dbReference>
<dbReference type="GO" id="GO:0008984">
    <property type="term" value="F:protein-glutamate methylesterase activity"/>
    <property type="evidence" value="ECO:0007669"/>
    <property type="project" value="UniProtKB-EC"/>
</dbReference>
<keyword evidence="6 13" id="KW-0378">Hydrolase</keyword>
<dbReference type="SUPFAM" id="SSF47757">
    <property type="entry name" value="Chemotaxis receptor methyltransferase CheR, N-terminal domain"/>
    <property type="match status" value="1"/>
</dbReference>
<feature type="active site" evidence="6">
    <location>
        <position position="20"/>
    </location>
</feature>
<dbReference type="InterPro" id="IPR022641">
    <property type="entry name" value="CheR_N"/>
</dbReference>
<name>A0ABX2FYZ3_9BURK</name>
<dbReference type="PROSITE" id="PS50122">
    <property type="entry name" value="CHEB"/>
    <property type="match status" value="1"/>
</dbReference>
<dbReference type="GO" id="GO:0008983">
    <property type="term" value="F:protein-glutamate O-methyltransferase activity"/>
    <property type="evidence" value="ECO:0007669"/>
    <property type="project" value="UniProtKB-EC"/>
</dbReference>
<dbReference type="Pfam" id="PF01339">
    <property type="entry name" value="CheB_methylest"/>
    <property type="match status" value="1"/>
</dbReference>
<accession>A0ABX2FYZ3</accession>
<evidence type="ECO:0000259" key="9">
    <source>
        <dbReference type="PROSITE" id="PS50122"/>
    </source>
</evidence>
<dbReference type="Proteomes" id="UP001516061">
    <property type="component" value="Unassembled WGS sequence"/>
</dbReference>